<evidence type="ECO:0008006" key="3">
    <source>
        <dbReference type="Google" id="ProtNLM"/>
    </source>
</evidence>
<name>A0ABS6D217_9FIRM</name>
<sequence length="61" mass="6778">MAKTSAGGQFDTLTIKLPKGTKDRIKNLSGKNETAYITDLVLRDLEVLEKRQKSGPDLFII</sequence>
<keyword evidence="2" id="KW-1185">Reference proteome</keyword>
<accession>A0ABS6D217</accession>
<evidence type="ECO:0000313" key="1">
    <source>
        <dbReference type="EMBL" id="MBU3875645.1"/>
    </source>
</evidence>
<organism evidence="1 2">
    <name type="scientific">Faecalicatena faecalis</name>
    <dbReference type="NCBI Taxonomy" id="2726362"/>
    <lineage>
        <taxon>Bacteria</taxon>
        <taxon>Bacillati</taxon>
        <taxon>Bacillota</taxon>
        <taxon>Clostridia</taxon>
        <taxon>Lachnospirales</taxon>
        <taxon>Lachnospiraceae</taxon>
        <taxon>Faecalicatena</taxon>
    </lineage>
</organism>
<comment type="caution">
    <text evidence="1">The sequence shown here is derived from an EMBL/GenBank/DDBJ whole genome shotgun (WGS) entry which is preliminary data.</text>
</comment>
<reference evidence="1 2" key="1">
    <citation type="submission" date="2021-06" db="EMBL/GenBank/DDBJ databases">
        <title>Faecalicatena sp. nov. isolated from porcine feces.</title>
        <authorList>
            <person name="Oh B.S."/>
            <person name="Lee J.H."/>
        </authorList>
    </citation>
    <scope>NUCLEOTIDE SEQUENCE [LARGE SCALE GENOMIC DNA]</scope>
    <source>
        <strain evidence="1 2">AGMB00832</strain>
    </source>
</reference>
<dbReference type="EMBL" id="JABACJ020000005">
    <property type="protein sequence ID" value="MBU3875645.1"/>
    <property type="molecule type" value="Genomic_DNA"/>
</dbReference>
<dbReference type="Proteomes" id="UP000723714">
    <property type="component" value="Unassembled WGS sequence"/>
</dbReference>
<proteinExistence type="predicted"/>
<gene>
    <name evidence="1" type="ORF">HGO97_007450</name>
</gene>
<dbReference type="RefSeq" id="WP_216240688.1">
    <property type="nucleotide sequence ID" value="NZ_JABACJ020000005.1"/>
</dbReference>
<protein>
    <recommendedName>
        <fullName evidence="3">Transposon-encoded protein TnpW</fullName>
    </recommendedName>
</protein>
<evidence type="ECO:0000313" key="2">
    <source>
        <dbReference type="Proteomes" id="UP000723714"/>
    </source>
</evidence>